<gene>
    <name evidence="10" type="ORF">MELLADRAFT_70401</name>
</gene>
<dbReference type="Pfam" id="PF13813">
    <property type="entry name" value="MBOAT_2"/>
    <property type="match status" value="1"/>
</dbReference>
<dbReference type="InParanoid" id="F4R3E1"/>
<comment type="pathway">
    <text evidence="2">Secondary metabolite biosynthesis.</text>
</comment>
<keyword evidence="7 8" id="KW-0472">Membrane</keyword>
<dbReference type="VEuPathDB" id="FungiDB:MELLADRAFT_70401"/>
<dbReference type="Proteomes" id="UP000001072">
    <property type="component" value="Unassembled WGS sequence"/>
</dbReference>
<dbReference type="GeneID" id="18931521"/>
<dbReference type="KEGG" id="mlr:MELLADRAFT_70401"/>
<feature type="transmembrane region" description="Helical" evidence="8">
    <location>
        <begin position="145"/>
        <end position="164"/>
    </location>
</feature>
<keyword evidence="5 8" id="KW-0812">Transmembrane</keyword>
<evidence type="ECO:0000256" key="2">
    <source>
        <dbReference type="ARBA" id="ARBA00005179"/>
    </source>
</evidence>
<evidence type="ECO:0000256" key="8">
    <source>
        <dbReference type="SAM" id="Phobius"/>
    </source>
</evidence>
<dbReference type="PANTHER" id="PTHR31595">
    <property type="entry name" value="LONG-CHAIN-ALCOHOL O-FATTY-ACYLTRANSFERASE 3-RELATED"/>
    <property type="match status" value="1"/>
</dbReference>
<dbReference type="HOGENOM" id="CLU_110359_0_0_1"/>
<evidence type="ECO:0000256" key="1">
    <source>
        <dbReference type="ARBA" id="ARBA00004141"/>
    </source>
</evidence>
<reference evidence="11" key="1">
    <citation type="journal article" date="2011" name="Proc. Natl. Acad. Sci. U.S.A.">
        <title>Obligate biotrophy features unraveled by the genomic analysis of rust fungi.</title>
        <authorList>
            <person name="Duplessis S."/>
            <person name="Cuomo C.A."/>
            <person name="Lin Y.-C."/>
            <person name="Aerts A."/>
            <person name="Tisserant E."/>
            <person name="Veneault-Fourrey C."/>
            <person name="Joly D.L."/>
            <person name="Hacquard S."/>
            <person name="Amselem J."/>
            <person name="Cantarel B.L."/>
            <person name="Chiu R."/>
            <person name="Coutinho P.M."/>
            <person name="Feau N."/>
            <person name="Field M."/>
            <person name="Frey P."/>
            <person name="Gelhaye E."/>
            <person name="Goldberg J."/>
            <person name="Grabherr M.G."/>
            <person name="Kodira C.D."/>
            <person name="Kohler A."/>
            <person name="Kuees U."/>
            <person name="Lindquist E.A."/>
            <person name="Lucas S.M."/>
            <person name="Mago R."/>
            <person name="Mauceli E."/>
            <person name="Morin E."/>
            <person name="Murat C."/>
            <person name="Pangilinan J.L."/>
            <person name="Park R."/>
            <person name="Pearson M."/>
            <person name="Quesneville H."/>
            <person name="Rouhier N."/>
            <person name="Sakthikumar S."/>
            <person name="Salamov A.A."/>
            <person name="Schmutz J."/>
            <person name="Selles B."/>
            <person name="Shapiro H."/>
            <person name="Tanguay P."/>
            <person name="Tuskan G.A."/>
            <person name="Henrissat B."/>
            <person name="Van de Peer Y."/>
            <person name="Rouze P."/>
            <person name="Ellis J.G."/>
            <person name="Dodds P.N."/>
            <person name="Schein J.E."/>
            <person name="Zhong S."/>
            <person name="Hamelin R.C."/>
            <person name="Grigoriev I.V."/>
            <person name="Szabo L.J."/>
            <person name="Martin F."/>
        </authorList>
    </citation>
    <scope>NUCLEOTIDE SEQUENCE [LARGE SCALE GENOMIC DNA]</scope>
    <source>
        <strain evidence="11">98AG31 / pathotype 3-4-7</strain>
    </source>
</reference>
<dbReference type="AlphaFoldDB" id="F4R3E1"/>
<keyword evidence="6 8" id="KW-1133">Transmembrane helix</keyword>
<sequence>MFHFIHKFLTRFPNYFSSDFLELINPIYYPPIFNSPHLSNSLNDLWSHRWHPILKRSFLTLGGKPTFWFFNQFLGLNFKLSQLAGLIGTFLASGILHEYAVFALLHPVNPLDHLFDHSPALLYYFIAQSLAIIFESFLPKKFSRVFFIVFSMWICKPFINRYILDAKILD</sequence>
<evidence type="ECO:0000313" key="11">
    <source>
        <dbReference type="Proteomes" id="UP000001072"/>
    </source>
</evidence>
<dbReference type="GO" id="GO:0006629">
    <property type="term" value="P:lipid metabolic process"/>
    <property type="evidence" value="ECO:0007669"/>
    <property type="project" value="InterPro"/>
</dbReference>
<dbReference type="GO" id="GO:0016020">
    <property type="term" value="C:membrane"/>
    <property type="evidence" value="ECO:0007669"/>
    <property type="project" value="UniProtKB-SubCell"/>
</dbReference>
<evidence type="ECO:0000256" key="5">
    <source>
        <dbReference type="ARBA" id="ARBA00022692"/>
    </source>
</evidence>
<organism evidence="11">
    <name type="scientific">Melampsora larici-populina (strain 98AG31 / pathotype 3-4-7)</name>
    <name type="common">Poplar leaf rust fungus</name>
    <dbReference type="NCBI Taxonomy" id="747676"/>
    <lineage>
        <taxon>Eukaryota</taxon>
        <taxon>Fungi</taxon>
        <taxon>Dikarya</taxon>
        <taxon>Basidiomycota</taxon>
        <taxon>Pucciniomycotina</taxon>
        <taxon>Pucciniomycetes</taxon>
        <taxon>Pucciniales</taxon>
        <taxon>Melampsoraceae</taxon>
        <taxon>Melampsora</taxon>
    </lineage>
</organism>
<dbReference type="InterPro" id="IPR032805">
    <property type="entry name" value="Wax_synthase_dom"/>
</dbReference>
<protein>
    <recommendedName>
        <fullName evidence="9">Wax synthase domain-containing protein</fullName>
    </recommendedName>
</protein>
<dbReference type="GO" id="GO:0008374">
    <property type="term" value="F:O-acyltransferase activity"/>
    <property type="evidence" value="ECO:0007669"/>
    <property type="project" value="InterPro"/>
</dbReference>
<comment type="similarity">
    <text evidence="3">Belongs to the wax synthase family.</text>
</comment>
<name>F4R3E1_MELLP</name>
<evidence type="ECO:0000256" key="3">
    <source>
        <dbReference type="ARBA" id="ARBA00007282"/>
    </source>
</evidence>
<proteinExistence type="inferred from homology"/>
<keyword evidence="4" id="KW-0808">Transferase</keyword>
<dbReference type="OrthoDB" id="1077582at2759"/>
<evidence type="ECO:0000256" key="6">
    <source>
        <dbReference type="ARBA" id="ARBA00022989"/>
    </source>
</evidence>
<accession>F4R3E1</accession>
<evidence type="ECO:0000313" key="10">
    <source>
        <dbReference type="EMBL" id="EGG13186.1"/>
    </source>
</evidence>
<dbReference type="PANTHER" id="PTHR31595:SF57">
    <property type="entry name" value="OS04G0481900 PROTEIN"/>
    <property type="match status" value="1"/>
</dbReference>
<evidence type="ECO:0000259" key="9">
    <source>
        <dbReference type="Pfam" id="PF13813"/>
    </source>
</evidence>
<dbReference type="EMBL" id="GL883090">
    <property type="protein sequence ID" value="EGG13186.1"/>
    <property type="molecule type" value="Genomic_DNA"/>
</dbReference>
<dbReference type="InterPro" id="IPR044851">
    <property type="entry name" value="Wax_synthase"/>
</dbReference>
<feature type="domain" description="Wax synthase" evidence="9">
    <location>
        <begin position="29"/>
        <end position="107"/>
    </location>
</feature>
<feature type="transmembrane region" description="Helical" evidence="8">
    <location>
        <begin position="120"/>
        <end position="138"/>
    </location>
</feature>
<evidence type="ECO:0000256" key="7">
    <source>
        <dbReference type="ARBA" id="ARBA00023136"/>
    </source>
</evidence>
<dbReference type="RefSeq" id="XP_007404124.1">
    <property type="nucleotide sequence ID" value="XM_007404062.1"/>
</dbReference>
<evidence type="ECO:0000256" key="4">
    <source>
        <dbReference type="ARBA" id="ARBA00022679"/>
    </source>
</evidence>
<feature type="transmembrane region" description="Helical" evidence="8">
    <location>
        <begin position="83"/>
        <end position="108"/>
    </location>
</feature>
<comment type="subcellular location">
    <subcellularLocation>
        <location evidence="1">Membrane</location>
        <topology evidence="1">Multi-pass membrane protein</topology>
    </subcellularLocation>
</comment>
<keyword evidence="11" id="KW-1185">Reference proteome</keyword>